<keyword evidence="5" id="KW-0378">Hydrolase</keyword>
<evidence type="ECO:0000259" key="7">
    <source>
        <dbReference type="Pfam" id="PF17917"/>
    </source>
</evidence>
<dbReference type="CDD" id="cd09274">
    <property type="entry name" value="RNase_HI_RT_Ty3"/>
    <property type="match status" value="1"/>
</dbReference>
<evidence type="ECO:0000256" key="3">
    <source>
        <dbReference type="ARBA" id="ARBA00022722"/>
    </source>
</evidence>
<evidence type="ECO:0000256" key="1">
    <source>
        <dbReference type="ARBA" id="ARBA00022679"/>
    </source>
</evidence>
<evidence type="ECO:0000256" key="5">
    <source>
        <dbReference type="ARBA" id="ARBA00022801"/>
    </source>
</evidence>
<evidence type="ECO:0000313" key="8">
    <source>
        <dbReference type="EMBL" id="GBM87065.1"/>
    </source>
</evidence>
<gene>
    <name evidence="8" type="primary">pol_693</name>
    <name evidence="8" type="ORF">AVEN_117914_1</name>
</gene>
<name>A0A4Y2JAW0_ARAVE</name>
<evidence type="ECO:0000256" key="6">
    <source>
        <dbReference type="ARBA" id="ARBA00022918"/>
    </source>
</evidence>
<keyword evidence="2" id="KW-0548">Nucleotidyltransferase</keyword>
<protein>
    <submittedName>
        <fullName evidence="8">Retrovirus-related Pol polyprotein from transposon opus</fullName>
    </submittedName>
</protein>
<dbReference type="Gene3D" id="3.10.20.370">
    <property type="match status" value="1"/>
</dbReference>
<dbReference type="AlphaFoldDB" id="A0A4Y2JAW0"/>
<proteinExistence type="predicted"/>
<evidence type="ECO:0000256" key="4">
    <source>
        <dbReference type="ARBA" id="ARBA00022759"/>
    </source>
</evidence>
<sequence>MGVILAQEDDNDKEHPVLYLSKKISETEKKYSTAETECAAIIFAVKKLQCYLDGPTKFLIMTDPNPLVLLQNNVSLNPRLVRWALELQPYNYIVVHQNGKNHKNVDALSRIPWPD</sequence>
<keyword evidence="4" id="KW-0255">Endonuclease</keyword>
<reference evidence="8 9" key="1">
    <citation type="journal article" date="2019" name="Sci. Rep.">
        <title>Orb-weaving spider Araneus ventricosus genome elucidates the spidroin gene catalogue.</title>
        <authorList>
            <person name="Kono N."/>
            <person name="Nakamura H."/>
            <person name="Ohtoshi R."/>
            <person name="Moran D.A.P."/>
            <person name="Shinohara A."/>
            <person name="Yoshida Y."/>
            <person name="Fujiwara M."/>
            <person name="Mori M."/>
            <person name="Tomita M."/>
            <person name="Arakawa K."/>
        </authorList>
    </citation>
    <scope>NUCLEOTIDE SEQUENCE [LARGE SCALE GENOMIC DNA]</scope>
</reference>
<dbReference type="SUPFAM" id="SSF56672">
    <property type="entry name" value="DNA/RNA polymerases"/>
    <property type="match status" value="1"/>
</dbReference>
<dbReference type="Pfam" id="PF17917">
    <property type="entry name" value="RT_RNaseH"/>
    <property type="match status" value="1"/>
</dbReference>
<dbReference type="PANTHER" id="PTHR34072">
    <property type="entry name" value="ENZYMATIC POLYPROTEIN-RELATED"/>
    <property type="match status" value="1"/>
</dbReference>
<evidence type="ECO:0000313" key="9">
    <source>
        <dbReference type="Proteomes" id="UP000499080"/>
    </source>
</evidence>
<keyword evidence="1" id="KW-0808">Transferase</keyword>
<accession>A0A4Y2JAW0</accession>
<dbReference type="InterPro" id="IPR041373">
    <property type="entry name" value="RT_RNaseH"/>
</dbReference>
<keyword evidence="3" id="KW-0540">Nuclease</keyword>
<dbReference type="OrthoDB" id="118243at2759"/>
<dbReference type="GO" id="GO:0003964">
    <property type="term" value="F:RNA-directed DNA polymerase activity"/>
    <property type="evidence" value="ECO:0007669"/>
    <property type="project" value="UniProtKB-KW"/>
</dbReference>
<comment type="caution">
    <text evidence="8">The sequence shown here is derived from an EMBL/GenBank/DDBJ whole genome shotgun (WGS) entry which is preliminary data.</text>
</comment>
<keyword evidence="6" id="KW-0695">RNA-directed DNA polymerase</keyword>
<dbReference type="EMBL" id="BGPR01003356">
    <property type="protein sequence ID" value="GBM87065.1"/>
    <property type="molecule type" value="Genomic_DNA"/>
</dbReference>
<organism evidence="8 9">
    <name type="scientific">Araneus ventricosus</name>
    <name type="common">Orbweaver spider</name>
    <name type="synonym">Epeira ventricosa</name>
    <dbReference type="NCBI Taxonomy" id="182803"/>
    <lineage>
        <taxon>Eukaryota</taxon>
        <taxon>Metazoa</taxon>
        <taxon>Ecdysozoa</taxon>
        <taxon>Arthropoda</taxon>
        <taxon>Chelicerata</taxon>
        <taxon>Arachnida</taxon>
        <taxon>Araneae</taxon>
        <taxon>Araneomorphae</taxon>
        <taxon>Entelegynae</taxon>
        <taxon>Araneoidea</taxon>
        <taxon>Araneidae</taxon>
        <taxon>Araneus</taxon>
    </lineage>
</organism>
<dbReference type="Proteomes" id="UP000499080">
    <property type="component" value="Unassembled WGS sequence"/>
</dbReference>
<dbReference type="GO" id="GO:0016787">
    <property type="term" value="F:hydrolase activity"/>
    <property type="evidence" value="ECO:0007669"/>
    <property type="project" value="UniProtKB-KW"/>
</dbReference>
<dbReference type="GO" id="GO:0004519">
    <property type="term" value="F:endonuclease activity"/>
    <property type="evidence" value="ECO:0007669"/>
    <property type="project" value="UniProtKB-KW"/>
</dbReference>
<evidence type="ECO:0000256" key="2">
    <source>
        <dbReference type="ARBA" id="ARBA00022695"/>
    </source>
</evidence>
<dbReference type="InterPro" id="IPR043502">
    <property type="entry name" value="DNA/RNA_pol_sf"/>
</dbReference>
<dbReference type="PANTHER" id="PTHR34072:SF52">
    <property type="entry name" value="RIBONUCLEASE H"/>
    <property type="match status" value="1"/>
</dbReference>
<feature type="domain" description="Reverse transcriptase RNase H-like" evidence="7">
    <location>
        <begin position="1"/>
        <end position="90"/>
    </location>
</feature>
<keyword evidence="9" id="KW-1185">Reference proteome</keyword>